<protein>
    <recommendedName>
        <fullName evidence="1">Putative zinc-finger domain-containing protein</fullName>
    </recommendedName>
</protein>
<dbReference type="AlphaFoldDB" id="A0A0G1CG91"/>
<sequence length="78" mass="9131">MKILSCSEAVSRMFEFLEGIVTPEQKKELDNHVEECRHCCDRFEFEQLFKEKLVAVASQDKAPEKLVKRVGKLLKELF</sequence>
<dbReference type="EMBL" id="LCFB01000017">
    <property type="protein sequence ID" value="KKS84552.1"/>
    <property type="molecule type" value="Genomic_DNA"/>
</dbReference>
<accession>A0A0G1CG91</accession>
<dbReference type="STRING" id="1618436.UV59_C0017G0005"/>
<reference evidence="2 3" key="1">
    <citation type="journal article" date="2015" name="Nature">
        <title>rRNA introns, odd ribosomes, and small enigmatic genomes across a large radiation of phyla.</title>
        <authorList>
            <person name="Brown C.T."/>
            <person name="Hug L.A."/>
            <person name="Thomas B.C."/>
            <person name="Sharon I."/>
            <person name="Castelle C.J."/>
            <person name="Singh A."/>
            <person name="Wilkins M.J."/>
            <person name="Williams K.H."/>
            <person name="Banfield J.F."/>
        </authorList>
    </citation>
    <scope>NUCLEOTIDE SEQUENCE [LARGE SCALE GENOMIC DNA]</scope>
</reference>
<comment type="caution">
    <text evidence="2">The sequence shown here is derived from an EMBL/GenBank/DDBJ whole genome shotgun (WGS) entry which is preliminary data.</text>
</comment>
<evidence type="ECO:0000259" key="1">
    <source>
        <dbReference type="Pfam" id="PF13490"/>
    </source>
</evidence>
<dbReference type="InterPro" id="IPR027383">
    <property type="entry name" value="Znf_put"/>
</dbReference>
<proteinExistence type="predicted"/>
<feature type="domain" description="Putative zinc-finger" evidence="1">
    <location>
        <begin position="6"/>
        <end position="39"/>
    </location>
</feature>
<dbReference type="Pfam" id="PF13490">
    <property type="entry name" value="zf-HC2"/>
    <property type="match status" value="1"/>
</dbReference>
<organism evidence="2 3">
    <name type="scientific">Candidatus Gottesmanbacteria bacterium GW2011_GWA1_43_11</name>
    <dbReference type="NCBI Taxonomy" id="1618436"/>
    <lineage>
        <taxon>Bacteria</taxon>
        <taxon>Candidatus Gottesmaniibacteriota</taxon>
    </lineage>
</organism>
<evidence type="ECO:0000313" key="2">
    <source>
        <dbReference type="EMBL" id="KKS84552.1"/>
    </source>
</evidence>
<gene>
    <name evidence="2" type="ORF">UV59_C0017G0005</name>
</gene>
<evidence type="ECO:0000313" key="3">
    <source>
        <dbReference type="Proteomes" id="UP000034543"/>
    </source>
</evidence>
<dbReference type="Proteomes" id="UP000034543">
    <property type="component" value="Unassembled WGS sequence"/>
</dbReference>
<name>A0A0G1CG91_9BACT</name>